<feature type="transmembrane region" description="Helical" evidence="3">
    <location>
        <begin position="6040"/>
        <end position="6061"/>
    </location>
</feature>
<feature type="transmembrane region" description="Helical" evidence="3">
    <location>
        <begin position="6073"/>
        <end position="6100"/>
    </location>
</feature>
<sequence>MDIIGGVDSSTRLAIRADRIKIGSTVLNRRIPYRVTRDPAGAGSETAGGLMARTLRLLAAAAAVASSRGEAAHDANGTHVLTCAGEPSSPSDELSCAFGEGDNATTVDVPAEWLSSSALLCNTPEWSGDIATVDLSVRNGGHPSTSVAFQFYDDPVISSVNPSLGSSAGGTVVTLLGNLGVPLPKSSCRFGDQRATITWTSESEVSCTSPGGAAGSTVVPSLSLNGVDYVASPYPFRYIEDPEVQSIWPVQGHRGTNITVTGEAFERTNELKCVFEMNNTSISTRARWHSTTSLTCVTPPVDHHPMRSTVYVTSNGLDLSQSGAKFEHIEATFVTSIFPPRGPSVGGTWISVFGSGMRKGLDCLFGGSPVQGYYVDSREVQCLTPASRRGGGSNVTVTVSGQVDGNNMAEFQYYDNPKITSIMPTFGSTQGGTPVRLKGSGFSSSPDINCRFGSSVVEAILVSDVEITCTSPIGVAETTLEVSLNSVNYIRSAVFAYREPIILESAQPQWVEVSGGAAVSIFGSNFEDTPDLKCIFSDDLSGSTNRVRAEYLSSVEVTCKSPPTNSTDLALAVTTNGVDVSLNSLQLEVVDRPLIASVQPPHGYVNDQILVEILGYGFVDSGTSCCRFGDSTEVNATWITNHSVYCVMPPNWSSSTGIVNVLYSNDGHNFESLASGFSFRVPVTINDVAPRVAPREGGTEVRVFGQNFVVEDEWQCMFDSQAVPANVISTSELLCVTRGTDGDSVVPLSVMDSAKFSFQTEVEFQFRENIVIKSVSPTLVPSTGESVITIEVHGMVVDFQYECVFGGDREGPSDPAIMINSTFLECRAPPWRPRNETFFIRSSDNVFVSEVMHLTVYDPPVFVDVAPRNFSVDESFTEMRIFADSFVDAPEYKCRLGRHDLEAHRMTRTEVACLHKRDATTLQPLNESLQVSANGQDYHDTGVRVVAFSRPEPVNITTNEGRAGIAGAVDDTDMTEQRRSSARVSHIMPVLGLPRQTDVTVIGANFDFLPNPVCLFGEDEVPAQRVSNTMLTCGVPFISTLKTVYFTVLDRARQVEVNMGSNLTFAFVERPSINTIYPQIIVAESTRTLTVNGEGLALLSGVQCRLGSLQVEAVHVGGAQRQLECTFGSTLKEGQHQLKVLSNFGTMTSSKAMVQVIAQPELVRIEPRIAVAGANRTITIEGNGFVDTDDIECFFDDLPSRAFFVSGGEMLCSLPSNIRAKKYRVRMSIDGVLGRDFVTIQLVEPASIASLIPSVGERGTLVTVVGTSFHPDMKCRYGAHRHVGLEYVSSTQVRCIVPIDLPDMPIELGLSLANDAASSTSQSFKPIDLSIASISPSFGGVNGGTPVTLDLRDPDAAQFVTHCLFAKTAVPVSSVGARSVTCNSPQSEGGPCKLRVGTTDKHPSIDSSQFDFKAFQFTAMEPSSGPDTGGTLRVLGSGFVVGKGNSTILFEREMASHYNSKLCTASSSTSIDCYVGKMMPGFYQVRMSLNGVDVLDTGFLFEVYPRMTTLFSLPSFGSLDGGTRINVHGANYRSQDHLSCRFSNWASNEMAVRKIVPATFLSPNLIECTTPSWGVADLAELTIIILGSGLDLSHRDDGYESLLTFAFVRPFELHSIKPNNGFVAGGTDIVINGDHFSDVHGAVACAFQWSRASIEAPALASFEATVVSDSIVACSTPEAPSKGVADVSLVYGGDEFHLRGAFTFDEGLVLTTVSPSIISSMTDDSVAVTGAAFRSSPELVCDLSGTLIDAAWIHSSEVICKIPSLLRPGKHSLSVSNNGQDFSTALEFRVLDPFLLTSLDPALGFRDRVVNLTLHGQNLEGLDGLACLLNSHYAAPAHYVDSTTITCPMIPMRFDDNTTEVSVELTLNGVSFSRGDPLIYSIVDFSVDTIFPTSGAITGRTPVTLQLKGSTRFVRWCHFGDFKVPAVARRDSLLCLSPRSAFAGDVKIGLGFDESNVHTTNSKFTYLPQPLFSRMDPMNGPELGNTLVLIAGSGFVNSEGLGCYFGDKLVVAEVLKSGSEVVCATPPMKPGRYTVRFTPNGVDTMRVPWQFTFDGVVDVLRVSPSHGSATSELSVLGKGFIDTDSLACRYTPASLLTRALFVSSSQVICETPKLVELPAIDTWTGVGVEISLNGVDFSTAAASFIYVPPAKIAWIEPAEGPTRGGTVVQVRGNNFNYINHMPRCVFGGKSVHAVVVSASKILCTSPPREMTGLVTFDVTLNGQDYICTRDVFGSSCLDGQRMFGYHSTANLLSIDPTSGPFTGQTAVNVKGHFHYGSEYKCQFGDETVAAEFVDETSVDCLTPSHPPGSFPFNLEIDGKNARSSLLFEFYQPPTAYIAEPNRGHHSGGTTVEIKGQYFRQESQYKCAFDDTKEASANFVSQDTISCVTPPSSEDEKGLAVVGLDVLDDSGYTAGKLEFIYTPFPRLDTLRPRYVFGDGTDVITVTVLDSGMYAGVFWWCRFTVSQVSKLSVVEAEISQAGEILCAVPSVYVHGPTLAFVELSFNGQDWSTSHLSMTYIPAPRLDSLYPSSGSTLGGTELTISGVGFEGEGLMCLFRASDNDGVKNEILEARATASSPTEVHCITPSVDYPLDMWVFLKYDGSSMLLEKAGLSFSFHRPIVMNQMFPTRGFVRGGTEVTLSGTGFLDLDSLVCRFGVVAVPARYLSANAIKCTSPSVMDNDKREVRLSVSLNGVDFSEAAVFSYDEEVELHSIRPPHLPVASNWTERHLALIGSNFVDTALAFCHFRDDGANIRTPAVFVSQSEIRCDRPALPRVGEHKGAEVEILVEGMNFLHTPDLRCHFCSGVENSGFNLVSLAKWIDNSTLTCKTPRRMNMTHEGRALVSISDNGGHDYSNSIPVEVTARSNFVSMEPSLGYNEGGTTIRLRLGNLRFYENLFCVFGDDSVPARVESANEIVCVAPPHSGETQTVEVRLMSDMVHTLALSLFKYMSPPIIRSILPAVGPLEGGTSISVFGVGLSNVTHCKFTIGSSTTATVQAQHQSDFSLTCVTPHISDQEADSLVQVSHNGHDFVGDALYLYRSKPRLRSLSSPFGSDLGGKLIYIHGENFMSTSLTMCEFGKVLVDANYISSTLLSCDSPALPIGMHSLQVTLNGVDFSNSLEYESIALPQIESIHPNFGILGFKSTTVVQLRTTRLPTYHGLGCQWSNSTITPATRLGWNLASCMAPPGLDTQSGVVSLSINEESYSDKPIEFSYVVEPQISSITPDIGVSGSAVEVMVTVQDLEPFLHFNLTCSFGGSGVFEHASVRSKSIVECPFPAKYNTLDSQAPIVLQISDGVNTRQLHSPGMFTYRKKVVIASIHPLMGTIRGGTRLVVKGSNFASITNMMCTFGSKASRPIFVADDEVHCLSPEWKGGPRAVNVGISINEVKYLAHSESSFEYRRHPVITDTENRFGGAGGGTVVLLKGLSLDWGADQYSCQFGDLPHYPAIYSEDGLACPSPPLEGDAPADVTVTLFTADGLQRLATSNLPFVYSQEIQVLSLTPDSGPYSGGTAVEVKALGLEAIPVGAITCHFGDTLVAGVFVDSDANLFSFRCIAPALEGMPDFLTHKTLLVKLGINGTSEVPSTGGQFTYYTAPHVQSISPGLGFVSGGEEVRVEGTGFRSTASCKFGEELSEAKVVSPSSVVCVSPWALPRMANTRVPVRVTNNYKDYTVGSKVSLYRYILHPDASSVEPAKLSWTEPPLITIKGHHLRHVTACRYGELQQSFHTHNMTKNTIQCEVPSAGSLLAYSPTIPRLTLPIYLEMENGIVPAGLNVSFDSLEPKKMVPQVKPTVTTIVPDQGSSSGGRWIVAIGDNFANSGGLSCWFGEIRSPETVFVSYNEARCKSPRHMPGRVPFRIANCNDEECDGGTSSDLEYTYTMDWSGCLRSDHSASISCRFGSSAVSRGTWLHQNEIKCVTPPIDEPQTVELRLVHSGSGEESSAWFTYEYEIEIESIVPDYGYLTGNSAVLLNGKHFPHGRNLKCLFGSVAVGATFISSRHLRCLHPPFDSASMSGSTVVLRVVSEDGYVGHSWKFFTYIRPPEIASFHPKTGDAGGYRNSTILVEGTGFRNIMQLMCSFGHVSTQALVIDSNTLLCDIPVHHPATVGFGLVDMYSNFSSPTGLFSFVDRPAIDRAIQAKSAWFISGTNLNQTNRVRCRFGSGHSATVSATVLSNNLVVCPLLEGTSQLAVDIHGDDWKPVDEVAIDIDATSFTSSPQAPNGTIFDNHNITLCQPGKFQPQRGQSQCLPCPIGFICPLFGHVLPEPCPPGYICDRLGLAAPSSACIAGHACLTGTKVAFAMADGSTDEWSLDEESGVLTANMNQSAFDLIPREDESRTKLFGSGHPTGEQRIRHPPESNRVIAQQPLACPIGHYCKSGVASLVHVEGDSSTPQPCFDGYFCPRGSKTPEGSGACPSGYYCHGTLAIACEVGHYCAGTGNTVPTACLPGTYSPTSGLSNCIACEVGFQCQGWGNMQPEPCQAGWVCDREGISLPTKRCPSGFVCGEGTTTSLAQTAGTPPRPCPPGQFCLDGVAHNVTMEWLPSLEAGAFAPQPCVEGFYCPTNSSTQFGEGPCFPGHYCPGGSVYPTKTHLGTFASEDGHIAPSLCLPGTYAPRLGQALCSPCPAGSSCVGYGNSIPRVCGPGTYRSAADSVQCKKCPERTYSSASGLTDISQCQPCPEGRVCSSRGISEVSAMGKCPEGHVCGYATDRSTQNELDCPGGSYCSAGSTALNQYMNTCPSGIYCQRGSTASDHRNKCSKGFYCVPATPLAEPASTRCPAQATSPSGSQAVEDCEPSLVAVCDKETTGDNPFKQISYYESQGNIGLETLVVDGILPINEDSSQVESWVNDTVEVFRSCPAYGRSLRGQNESSSGNLTIIGRNFQDTTTLTCRFRLCFGLSWTAEGGAEVVLPIQSCTDTASLQRLTMGVFVNPSRIHCPLPDFGSSRFVEAGVQSDPDESPELCLRDERNSTFLSKRCQESDLITGECVFEDAIPYFGLRRRIKSLYMACTDEEIAKGYCADTPVRSYKLNPCLVNSVTVEVSNSGKKFSGDKTAIPSSSFGWEQEMAHEVTPTSALYSHLSEAFADGTDNTTAAGSRLDQVMGEDSLTCLAFSDVEEGVRLDEQGWIEAPYMTRFDLSFDWRHLPSDLVYGKHYQVAIHVVPSRCFVSTCTDDSQRSHSKVENIPCLQPIDLPVWFTDPSVDKHQIMNLTLTTLDDARFRVQVQIVDGFALPAAPFFKNTMSIFAKGPERANTEMKWTRKLSPLVSWEERKVQDIYLHGIRYDEHHSQAITPPLNLPPRWEDFRRGRVLAAMNSTKGNRQVPTIKDGNKTLYASSDFWDNPHTSAVASKRKSDRYFETFHGSYFDASSGSHQYDHNALILPYLPYFSNCHEFDSYVPLWAVVESHSECSLPGVSDEYPEDWWRRRIAPLPHVDDVTAVGSTDFWRFYPIADICERRLHCTYEEDLSQAEVTPRWFEADSGTVLFSIVRDPIDFYQYTGRDETVAGILDGGGQKYLDSLTNLQEFVNVKVDRSSALNVDADEGCTIGCFPRRVTLDISYYQVDADVKRIVEASVYYDRFDKDESSDEYELVVKFHALNYQELVIKFAFSHGLFMAIFSQIGVCTVVAALFYWIVVRLTTNLEQPPRLRLMSFLVLTVPPALKGFVLALAPIIINTTSVYFLMKGYLVLSQVSDPDGRNWLFLSRTRLEYSDVTIDPDLLQPTQQGRAGLAFLSMSITALLLTAQVFIPKVEGGAGADEKELAYKRGLVGWKRSNLVCSSIVMSLFLVIIVEWSFWSSFGTYIWEAIILMKMLSIILGNVVDKQLGDALLSGPVMTAMGMIQGIVTMSANDFMDFLLSYIVGFGFMVMERMYINPLQSKFFAWLTSLTVALARKVRRLAGRDDIGSDSPSVQVQERNSETVEPLLESYASYSCDIITLLYTPFIMVVILAFRDEVEITKLYGIKEADMEYYVLFALAIIPFQILADIFLHNSLELLHGWKMFEYLEYCNSRFIQRESLWKGFEAESTLDDCIEESLRSIDQHCFSSQYYMLNTIHINAMVYFVLGIEMISRAEHNIFADPATVPIIVIVTLTALGSKLILVALARLVGLWRIKHEKKRWHANVLDSEGPLDQWNGAEEIPSHSHYQMEKQITDETFRYKFLNYNRSWLVNQLPSMITPRATQRSRPQMINSLARILGQIRTDLSDSDSDESDDIMPDFGEAQPMSAPTRSMARLWINRAQRLLRLRRLVEPLVEQARGTSCQVCLSRNLLQVEPLHSLESIDQQFMDEYRTNEIDQVLFKKFYQRTQSYQTICLRCIKARNRKERDGIALDEVCEDREGTSDVDGAQLSSHMSHSSEAIMTNWYQQARRRV</sequence>
<feature type="transmembrane region" description="Helical" evidence="3">
    <location>
        <begin position="5768"/>
        <end position="5788"/>
    </location>
</feature>
<feature type="transmembrane region" description="Helical" evidence="3">
    <location>
        <begin position="5820"/>
        <end position="5841"/>
    </location>
</feature>
<evidence type="ECO:0000256" key="2">
    <source>
        <dbReference type="SAM" id="MobiDB-lite"/>
    </source>
</evidence>
<keyword evidence="3" id="KW-0472">Membrane</keyword>
<evidence type="ECO:0000313" key="5">
    <source>
        <dbReference type="EMBL" id="EJK46470.1"/>
    </source>
</evidence>
<keyword evidence="1" id="KW-0732">Signal</keyword>
<feature type="transmembrane region" description="Helical" evidence="3">
    <location>
        <begin position="5640"/>
        <end position="5666"/>
    </location>
</feature>
<keyword evidence="6" id="KW-1185">Reference proteome</keyword>
<feature type="domain" description="IPT/TIG" evidence="4">
    <location>
        <begin position="3946"/>
        <end position="4035"/>
    </location>
</feature>
<dbReference type="InterPro" id="IPR013783">
    <property type="entry name" value="Ig-like_fold"/>
</dbReference>
<feature type="domain" description="IPT/TIG" evidence="4">
    <location>
        <begin position="2520"/>
        <end position="2616"/>
    </location>
</feature>
<feature type="domain" description="IPT/TIG" evidence="4">
    <location>
        <begin position="682"/>
        <end position="767"/>
    </location>
</feature>
<feature type="domain" description="IPT/TIG" evidence="4">
    <location>
        <begin position="3787"/>
        <end position="3876"/>
    </location>
</feature>
<protein>
    <recommendedName>
        <fullName evidence="4">IPT/TIG domain-containing protein</fullName>
    </recommendedName>
</protein>
<dbReference type="InterPro" id="IPR014756">
    <property type="entry name" value="Ig_E-set"/>
</dbReference>
<evidence type="ECO:0000259" key="4">
    <source>
        <dbReference type="SMART" id="SM00429"/>
    </source>
</evidence>
<feature type="transmembrane region" description="Helical" evidence="3">
    <location>
        <begin position="5847"/>
        <end position="5865"/>
    </location>
</feature>
<dbReference type="OrthoDB" id="439917at2759"/>
<dbReference type="SUPFAM" id="SSF81296">
    <property type="entry name" value="E set domains"/>
    <property type="match status" value="27"/>
</dbReference>
<feature type="transmembrane region" description="Helical" evidence="3">
    <location>
        <begin position="5920"/>
        <end position="5942"/>
    </location>
</feature>
<feature type="domain" description="IPT/TIG" evidence="4">
    <location>
        <begin position="2149"/>
        <end position="2226"/>
    </location>
</feature>
<feature type="domain" description="IPT/TIG" evidence="4">
    <location>
        <begin position="981"/>
        <end position="1068"/>
    </location>
</feature>
<dbReference type="EMBL" id="AGNL01047740">
    <property type="protein sequence ID" value="EJK46470.1"/>
    <property type="molecule type" value="Genomic_DNA"/>
</dbReference>
<feature type="domain" description="IPT/TIG" evidence="4">
    <location>
        <begin position="1504"/>
        <end position="1608"/>
    </location>
</feature>
<evidence type="ECO:0000256" key="3">
    <source>
        <dbReference type="SAM" id="Phobius"/>
    </source>
</evidence>
<feature type="domain" description="IPT/TIG" evidence="4">
    <location>
        <begin position="3311"/>
        <end position="3398"/>
    </location>
</feature>
<dbReference type="PANTHER" id="PTHR46769:SF2">
    <property type="entry name" value="FIBROCYSTIN-L ISOFORM 2 PRECURSOR-RELATED"/>
    <property type="match status" value="1"/>
</dbReference>
<feature type="domain" description="IPT/TIG" evidence="4">
    <location>
        <begin position="241"/>
        <end position="329"/>
    </location>
</feature>
<dbReference type="SMART" id="SM01411">
    <property type="entry name" value="Ephrin_rec_like"/>
    <property type="match status" value="6"/>
</dbReference>
<reference evidence="5 6" key="1">
    <citation type="journal article" date="2012" name="Genome Biol.">
        <title>Genome and low-iron response of an oceanic diatom adapted to chronic iron limitation.</title>
        <authorList>
            <person name="Lommer M."/>
            <person name="Specht M."/>
            <person name="Roy A.S."/>
            <person name="Kraemer L."/>
            <person name="Andreson R."/>
            <person name="Gutowska M.A."/>
            <person name="Wolf J."/>
            <person name="Bergner S.V."/>
            <person name="Schilhabel M.B."/>
            <person name="Klostermeier U.C."/>
            <person name="Beiko R.G."/>
            <person name="Rosenstiel P."/>
            <person name="Hippler M."/>
            <person name="Laroche J."/>
        </authorList>
    </citation>
    <scope>NUCLEOTIDE SEQUENCE [LARGE SCALE GENOMIC DNA]</scope>
    <source>
        <strain evidence="5 6">CCMP1005</strain>
    </source>
</reference>
<organism evidence="5 6">
    <name type="scientific">Thalassiosira oceanica</name>
    <name type="common">Marine diatom</name>
    <dbReference type="NCBI Taxonomy" id="159749"/>
    <lineage>
        <taxon>Eukaryota</taxon>
        <taxon>Sar</taxon>
        <taxon>Stramenopiles</taxon>
        <taxon>Ochrophyta</taxon>
        <taxon>Bacillariophyta</taxon>
        <taxon>Coscinodiscophyceae</taxon>
        <taxon>Thalassiosirophycidae</taxon>
        <taxon>Thalassiosirales</taxon>
        <taxon>Thalassiosiraceae</taxon>
        <taxon>Thalassiosira</taxon>
    </lineage>
</organism>
<dbReference type="Proteomes" id="UP000266841">
    <property type="component" value="Unassembled WGS sequence"/>
</dbReference>
<accession>K0R2S2</accession>
<feature type="domain" description="IPT/TIG" evidence="4">
    <location>
        <begin position="2617"/>
        <end position="2704"/>
    </location>
</feature>
<feature type="domain" description="IPT/TIG" evidence="4">
    <location>
        <begin position="1610"/>
        <end position="1705"/>
    </location>
</feature>
<feature type="domain" description="IPT/TIG" evidence="4">
    <location>
        <begin position="331"/>
        <end position="414"/>
    </location>
</feature>
<feature type="domain" description="IPT/TIG" evidence="4">
    <location>
        <begin position="1328"/>
        <end position="1418"/>
    </location>
</feature>
<feature type="domain" description="IPT/TIG" evidence="4">
    <location>
        <begin position="1876"/>
        <end position="1967"/>
    </location>
</feature>
<comment type="caution">
    <text evidence="5">The sequence shown here is derived from an EMBL/GenBank/DDBJ whole genome shotgun (WGS) entry which is preliminary data.</text>
</comment>
<feature type="domain" description="IPT/TIG" evidence="4">
    <location>
        <begin position="4037"/>
        <end position="4123"/>
    </location>
</feature>
<feature type="domain" description="IPT/TIG" evidence="4">
    <location>
        <begin position="3400"/>
        <end position="3490"/>
    </location>
</feature>
<dbReference type="SMART" id="SM00429">
    <property type="entry name" value="IPT"/>
    <property type="match status" value="27"/>
</dbReference>
<name>K0R2S2_THAOC</name>
<feature type="domain" description="IPT/TIG" evidence="4">
    <location>
        <begin position="499"/>
        <end position="590"/>
    </location>
</feature>
<evidence type="ECO:0000313" key="6">
    <source>
        <dbReference type="Proteomes" id="UP000266841"/>
    </source>
</evidence>
<feature type="compositionally biased region" description="Acidic residues" evidence="2">
    <location>
        <begin position="6196"/>
        <end position="6207"/>
    </location>
</feature>
<dbReference type="CDD" id="cd00603">
    <property type="entry name" value="IPT_PCSR"/>
    <property type="match status" value="3"/>
</dbReference>
<feature type="transmembrane region" description="Helical" evidence="3">
    <location>
        <begin position="5794"/>
        <end position="5813"/>
    </location>
</feature>
<evidence type="ECO:0000256" key="1">
    <source>
        <dbReference type="ARBA" id="ARBA00022729"/>
    </source>
</evidence>
<feature type="transmembrane region" description="Helical" evidence="3">
    <location>
        <begin position="5605"/>
        <end position="5628"/>
    </location>
</feature>
<feature type="domain" description="IPT/TIG" evidence="4">
    <location>
        <begin position="416"/>
        <end position="498"/>
    </location>
</feature>
<dbReference type="OMA" id="GEVRCET"/>
<dbReference type="CDD" id="cd00102">
    <property type="entry name" value="IPT"/>
    <property type="match status" value="14"/>
</dbReference>
<feature type="domain" description="IPT/TIG" evidence="4">
    <location>
        <begin position="154"/>
        <end position="239"/>
    </location>
</feature>
<feature type="domain" description="IPT/TIG" evidence="4">
    <location>
        <begin position="3040"/>
        <end position="3121"/>
    </location>
</feature>
<dbReference type="InterPro" id="IPR002909">
    <property type="entry name" value="IPT_dom"/>
</dbReference>
<feature type="domain" description="IPT/TIG" evidence="4">
    <location>
        <begin position="2248"/>
        <end position="2330"/>
    </location>
</feature>
<dbReference type="PANTHER" id="PTHR46769">
    <property type="entry name" value="POLYCYSTIC KIDNEY AND HEPATIC DISEASE 1 (AUTOSOMAL RECESSIVE)-LIKE 1"/>
    <property type="match status" value="1"/>
</dbReference>
<dbReference type="Gene3D" id="2.60.40.10">
    <property type="entry name" value="Immunoglobulins"/>
    <property type="match status" value="39"/>
</dbReference>
<dbReference type="InterPro" id="IPR052387">
    <property type="entry name" value="Fibrocystin"/>
</dbReference>
<proteinExistence type="predicted"/>
<feature type="transmembrane region" description="Helical" evidence="3">
    <location>
        <begin position="5720"/>
        <end position="5740"/>
    </location>
</feature>
<feature type="domain" description="IPT/TIG" evidence="4">
    <location>
        <begin position="3592"/>
        <end position="3680"/>
    </location>
</feature>
<feature type="domain" description="IPT/TIG" evidence="4">
    <location>
        <begin position="2863"/>
        <end position="2948"/>
    </location>
</feature>
<feature type="region of interest" description="Disordered" evidence="2">
    <location>
        <begin position="6195"/>
        <end position="6216"/>
    </location>
</feature>
<gene>
    <name evidence="5" type="ORF">THAOC_34859</name>
</gene>
<feature type="domain" description="IPT/TIG" evidence="4">
    <location>
        <begin position="1969"/>
        <end position="2054"/>
    </location>
</feature>
<feature type="domain" description="IPT/TIG" evidence="4">
    <location>
        <begin position="2332"/>
        <end position="2421"/>
    </location>
</feature>
<dbReference type="eggNOG" id="KOG3610">
    <property type="taxonomic scope" value="Eukaryota"/>
</dbReference>
<keyword evidence="3" id="KW-1133">Transmembrane helix</keyword>
<feature type="domain" description="IPT/TIG" evidence="4">
    <location>
        <begin position="3215"/>
        <end position="3309"/>
    </location>
</feature>
<feature type="domain" description="IPT/TIG" evidence="4">
    <location>
        <begin position="2950"/>
        <end position="3038"/>
    </location>
</feature>
<feature type="transmembrane region" description="Helical" evidence="3">
    <location>
        <begin position="5962"/>
        <end position="5981"/>
    </location>
</feature>
<keyword evidence="3" id="KW-0812">Transmembrane</keyword>
<dbReference type="Gene3D" id="2.10.50.10">
    <property type="entry name" value="Tumor Necrosis Factor Receptor, subunit A, domain 2"/>
    <property type="match status" value="2"/>
</dbReference>
<dbReference type="Pfam" id="PF01833">
    <property type="entry name" value="TIG"/>
    <property type="match status" value="25"/>
</dbReference>